<keyword evidence="1" id="KW-0694">RNA-binding</keyword>
<dbReference type="AlphaFoldDB" id="A0A067MS54"/>
<feature type="domain" description="DRBM" evidence="2">
    <location>
        <begin position="1"/>
        <end position="76"/>
    </location>
</feature>
<gene>
    <name evidence="3" type="ORF">BOTBODRAFT_187726</name>
</gene>
<dbReference type="Gene3D" id="3.30.160.20">
    <property type="match status" value="1"/>
</dbReference>
<dbReference type="PROSITE" id="PS50137">
    <property type="entry name" value="DS_RBD"/>
    <property type="match status" value="1"/>
</dbReference>
<dbReference type="InterPro" id="IPR014720">
    <property type="entry name" value="dsRBD_dom"/>
</dbReference>
<evidence type="ECO:0000256" key="1">
    <source>
        <dbReference type="PROSITE-ProRule" id="PRU00266"/>
    </source>
</evidence>
<name>A0A067MS54_BOTB1</name>
<proteinExistence type="predicted"/>
<dbReference type="EMBL" id="KL198036">
    <property type="protein sequence ID" value="KDQ14692.1"/>
    <property type="molecule type" value="Genomic_DNA"/>
</dbReference>
<reference evidence="4" key="1">
    <citation type="journal article" date="2014" name="Proc. Natl. Acad. Sci. U.S.A.">
        <title>Extensive sampling of basidiomycete genomes demonstrates inadequacy of the white-rot/brown-rot paradigm for wood decay fungi.</title>
        <authorList>
            <person name="Riley R."/>
            <person name="Salamov A.A."/>
            <person name="Brown D.W."/>
            <person name="Nagy L.G."/>
            <person name="Floudas D."/>
            <person name="Held B.W."/>
            <person name="Levasseur A."/>
            <person name="Lombard V."/>
            <person name="Morin E."/>
            <person name="Otillar R."/>
            <person name="Lindquist E.A."/>
            <person name="Sun H."/>
            <person name="LaButti K.M."/>
            <person name="Schmutz J."/>
            <person name="Jabbour D."/>
            <person name="Luo H."/>
            <person name="Baker S.E."/>
            <person name="Pisabarro A.G."/>
            <person name="Walton J.D."/>
            <person name="Blanchette R.A."/>
            <person name="Henrissat B."/>
            <person name="Martin F."/>
            <person name="Cullen D."/>
            <person name="Hibbett D.S."/>
            <person name="Grigoriev I.V."/>
        </authorList>
    </citation>
    <scope>NUCLEOTIDE SEQUENCE [LARGE SCALE GENOMIC DNA]</scope>
    <source>
        <strain evidence="4">FD-172 SS1</strain>
    </source>
</reference>
<dbReference type="Pfam" id="PF00035">
    <property type="entry name" value="dsrm"/>
    <property type="match status" value="1"/>
</dbReference>
<dbReference type="Proteomes" id="UP000027195">
    <property type="component" value="Unassembled WGS sequence"/>
</dbReference>
<keyword evidence="4" id="KW-1185">Reference proteome</keyword>
<evidence type="ECO:0000313" key="3">
    <source>
        <dbReference type="EMBL" id="KDQ14692.1"/>
    </source>
</evidence>
<sequence>MDAIDQYADRFMVLNNFASQNGYGHINLIVQPDGRLDRITWVAYITVAGATYVGRGSTKIAAKNEAAARALQDLSNQGAQ</sequence>
<evidence type="ECO:0000259" key="2">
    <source>
        <dbReference type="PROSITE" id="PS50137"/>
    </source>
</evidence>
<dbReference type="GO" id="GO:0003723">
    <property type="term" value="F:RNA binding"/>
    <property type="evidence" value="ECO:0007669"/>
    <property type="project" value="UniProtKB-UniRule"/>
</dbReference>
<protein>
    <recommendedName>
        <fullName evidence="2">DRBM domain-containing protein</fullName>
    </recommendedName>
</protein>
<evidence type="ECO:0000313" key="4">
    <source>
        <dbReference type="Proteomes" id="UP000027195"/>
    </source>
</evidence>
<organism evidence="3 4">
    <name type="scientific">Botryobasidium botryosum (strain FD-172 SS1)</name>
    <dbReference type="NCBI Taxonomy" id="930990"/>
    <lineage>
        <taxon>Eukaryota</taxon>
        <taxon>Fungi</taxon>
        <taxon>Dikarya</taxon>
        <taxon>Basidiomycota</taxon>
        <taxon>Agaricomycotina</taxon>
        <taxon>Agaricomycetes</taxon>
        <taxon>Cantharellales</taxon>
        <taxon>Botryobasidiaceae</taxon>
        <taxon>Botryobasidium</taxon>
    </lineage>
</organism>
<dbReference type="HOGENOM" id="CLU_2589419_0_0_1"/>
<dbReference type="SUPFAM" id="SSF54768">
    <property type="entry name" value="dsRNA-binding domain-like"/>
    <property type="match status" value="1"/>
</dbReference>
<accession>A0A067MS54</accession>
<dbReference type="InParanoid" id="A0A067MS54"/>